<reference evidence="1 2" key="1">
    <citation type="journal article" date="2023" name="ACS Omega">
        <title>Identification of the Neoaspergillic Acid Biosynthesis Gene Cluster by Establishing an In Vitro CRISPR-Ribonucleoprotein Genetic System in Aspergillus melleus.</title>
        <authorList>
            <person name="Yuan B."/>
            <person name="Grau M.F."/>
            <person name="Murata R.M."/>
            <person name="Torok T."/>
            <person name="Venkateswaran K."/>
            <person name="Stajich J.E."/>
            <person name="Wang C.C.C."/>
        </authorList>
    </citation>
    <scope>NUCLEOTIDE SEQUENCE [LARGE SCALE GENOMIC DNA]</scope>
    <source>
        <strain evidence="1 2">IMV 1140</strain>
    </source>
</reference>
<comment type="caution">
    <text evidence="1">The sequence shown here is derived from an EMBL/GenBank/DDBJ whole genome shotgun (WGS) entry which is preliminary data.</text>
</comment>
<accession>A0ACC3BGN0</accession>
<evidence type="ECO:0000313" key="2">
    <source>
        <dbReference type="Proteomes" id="UP001177260"/>
    </source>
</evidence>
<dbReference type="Proteomes" id="UP001177260">
    <property type="component" value="Unassembled WGS sequence"/>
</dbReference>
<name>A0ACC3BGN0_9EURO</name>
<dbReference type="EMBL" id="JAOPJF010000003">
    <property type="protein sequence ID" value="KAK1149667.1"/>
    <property type="molecule type" value="Genomic_DNA"/>
</dbReference>
<sequence>MGIILSTLAGVVILRLLYEYKRDRGLPPGPRRLPFIGNIHQVPQVLPWRTFDDWSKKYGPIWSAQFGRQTMIMIADAAIARELLDKRGSVYSDRPRMVMAGDNVTKGMHLLVRSYDDRYRLHQRMEAPVLSPRASSTYLPIQDLESKQLLRDFLKSNDFHKIIERYSISLLYVLTYGFRLETGDEPEIHSAREILGNFVDAGRPGTWLVDAIPILNKLPEPLAPWKKEAERFFNLEADQHMRNMNRALTNEPWNWTKEFSNSKQAQVMPPIELAYDMGILANAGMETTSVVMQIFVLAAVTRPRFISVAQEELDRVIGPDRLPKFSDRDNLPYISAIVEETLRWRPMAPGGIPHATQRDDTYMGYHIPKGATVIPLFWSMTMNETHFENPDEFYPERWLSRTEDGFTNWFGYGRRVCTGRHIAMNSLYLLIARILWAYNVQPRKGPDGHPEKVDDMAFGSGFISTPEPFNAIFEPRPHAEKVIEREWEGAEKNLTVLMNAVKENQKAVGLELRAKE</sequence>
<organism evidence="1 2">
    <name type="scientific">Aspergillus melleus</name>
    <dbReference type="NCBI Taxonomy" id="138277"/>
    <lineage>
        <taxon>Eukaryota</taxon>
        <taxon>Fungi</taxon>
        <taxon>Dikarya</taxon>
        <taxon>Ascomycota</taxon>
        <taxon>Pezizomycotina</taxon>
        <taxon>Eurotiomycetes</taxon>
        <taxon>Eurotiomycetidae</taxon>
        <taxon>Eurotiales</taxon>
        <taxon>Aspergillaceae</taxon>
        <taxon>Aspergillus</taxon>
        <taxon>Aspergillus subgen. Circumdati</taxon>
    </lineage>
</organism>
<proteinExistence type="predicted"/>
<evidence type="ECO:0000313" key="1">
    <source>
        <dbReference type="EMBL" id="KAK1149667.1"/>
    </source>
</evidence>
<protein>
    <submittedName>
        <fullName evidence="1">Uncharacterized protein</fullName>
    </submittedName>
</protein>
<gene>
    <name evidence="1" type="ORF">N8T08_005219</name>
</gene>
<keyword evidence="2" id="KW-1185">Reference proteome</keyword>